<name>A0A3B1AN21_9ZZZZ</name>
<evidence type="ECO:0000256" key="5">
    <source>
        <dbReference type="ARBA" id="ARBA00022840"/>
    </source>
</evidence>
<keyword evidence="6" id="KW-0030">Aminoacyl-tRNA synthetase</keyword>
<keyword evidence="3" id="KW-0547">Nucleotide-binding</keyword>
<dbReference type="GO" id="GO:0008270">
    <property type="term" value="F:zinc ion binding"/>
    <property type="evidence" value="ECO:0007669"/>
    <property type="project" value="InterPro"/>
</dbReference>
<dbReference type="InterPro" id="IPR020058">
    <property type="entry name" value="Glu/Gln-tRNA-synth_Ib_cat-dom"/>
</dbReference>
<dbReference type="InterPro" id="IPR022380">
    <property type="entry name" value="Glu-Q_tRNA(Asp)_Synthase"/>
</dbReference>
<dbReference type="NCBIfam" id="TIGR03838">
    <property type="entry name" value="queuosine_YadB"/>
    <property type="match status" value="1"/>
</dbReference>
<dbReference type="AlphaFoldDB" id="A0A3B1AN21"/>
<dbReference type="EMBL" id="UOFX01000023">
    <property type="protein sequence ID" value="VAX07356.1"/>
    <property type="molecule type" value="Genomic_DNA"/>
</dbReference>
<dbReference type="PRINTS" id="PR00987">
    <property type="entry name" value="TRNASYNTHGLU"/>
</dbReference>
<keyword evidence="5" id="KW-0067">ATP-binding</keyword>
<keyword evidence="2" id="KW-0479">Metal-binding</keyword>
<dbReference type="PANTHER" id="PTHR43311:SF1">
    <property type="entry name" value="GLUTAMYL-Q TRNA(ASP) SYNTHETASE"/>
    <property type="match status" value="1"/>
</dbReference>
<sequence>MATTHQQHCGRFAPSPTGELHFGSLIAAVASYLEARCNNGRWLLRMEDLDPPREQPGAADDIIRTLDVFGFEWDGPIIYQSQRLEAYQEALDQLLGAGDAYHCACSRKEIAQEGSTGEEGPIYPGTCRKGIPAGREPRSIRVLTHNQKLGCKDRIQGALYQSLELEIGDFIIRRADGLFAYQLAVVVDDAWQGVNQVVRGADLILSTPRQLHLQSLLHYPAPGYAHIPVVTDRSGNKLSKQAKARPVDRKQPLTTLLAAIHCLNQTQPEEEPATLEDFWHWAIKNWDINRIPQQQAIALTLR</sequence>
<evidence type="ECO:0000256" key="4">
    <source>
        <dbReference type="ARBA" id="ARBA00022833"/>
    </source>
</evidence>
<keyword evidence="1" id="KW-0436">Ligase</keyword>
<proteinExistence type="inferred from homology"/>
<accession>A0A3B1AN21</accession>
<dbReference type="PANTHER" id="PTHR43311">
    <property type="entry name" value="GLUTAMATE--TRNA LIGASE"/>
    <property type="match status" value="1"/>
</dbReference>
<dbReference type="GO" id="GO:0006400">
    <property type="term" value="P:tRNA modification"/>
    <property type="evidence" value="ECO:0007669"/>
    <property type="project" value="InterPro"/>
</dbReference>
<dbReference type="GO" id="GO:0005524">
    <property type="term" value="F:ATP binding"/>
    <property type="evidence" value="ECO:0007669"/>
    <property type="project" value="UniProtKB-KW"/>
</dbReference>
<keyword evidence="4" id="KW-0862">Zinc</keyword>
<dbReference type="SUPFAM" id="SSF52374">
    <property type="entry name" value="Nucleotidylyl transferase"/>
    <property type="match status" value="1"/>
</dbReference>
<dbReference type="InterPro" id="IPR014729">
    <property type="entry name" value="Rossmann-like_a/b/a_fold"/>
</dbReference>
<dbReference type="GO" id="GO:0006424">
    <property type="term" value="P:glutamyl-tRNA aminoacylation"/>
    <property type="evidence" value="ECO:0007669"/>
    <property type="project" value="InterPro"/>
</dbReference>
<evidence type="ECO:0000256" key="3">
    <source>
        <dbReference type="ARBA" id="ARBA00022741"/>
    </source>
</evidence>
<reference evidence="8" key="1">
    <citation type="submission" date="2018-06" db="EMBL/GenBank/DDBJ databases">
        <authorList>
            <person name="Zhirakovskaya E."/>
        </authorList>
    </citation>
    <scope>NUCLEOTIDE SEQUENCE</scope>
</reference>
<evidence type="ECO:0000256" key="6">
    <source>
        <dbReference type="ARBA" id="ARBA00023146"/>
    </source>
</evidence>
<dbReference type="InterPro" id="IPR049940">
    <property type="entry name" value="GluQ/Sye"/>
</dbReference>
<dbReference type="GO" id="GO:0004818">
    <property type="term" value="F:glutamate-tRNA ligase activity"/>
    <property type="evidence" value="ECO:0007669"/>
    <property type="project" value="TreeGrafter"/>
</dbReference>
<evidence type="ECO:0000256" key="1">
    <source>
        <dbReference type="ARBA" id="ARBA00022598"/>
    </source>
</evidence>
<dbReference type="NCBIfam" id="NF004314">
    <property type="entry name" value="PRK05710.1-3"/>
    <property type="match status" value="1"/>
</dbReference>
<evidence type="ECO:0000313" key="8">
    <source>
        <dbReference type="EMBL" id="VAX07356.1"/>
    </source>
</evidence>
<evidence type="ECO:0000259" key="7">
    <source>
        <dbReference type="Pfam" id="PF00749"/>
    </source>
</evidence>
<gene>
    <name evidence="8" type="ORF">MNBD_GAMMA26-2634</name>
</gene>
<dbReference type="HAMAP" id="MF_01428">
    <property type="entry name" value="Glu_Q_tRNA_synth"/>
    <property type="match status" value="1"/>
</dbReference>
<dbReference type="FunFam" id="3.40.50.620:FF:000093">
    <property type="entry name" value="Glutamyl-Q tRNA(Asp) synthetase"/>
    <property type="match status" value="1"/>
</dbReference>
<dbReference type="InterPro" id="IPR000924">
    <property type="entry name" value="Glu/Gln-tRNA-synth"/>
</dbReference>
<evidence type="ECO:0000256" key="2">
    <source>
        <dbReference type="ARBA" id="ARBA00022723"/>
    </source>
</evidence>
<organism evidence="8">
    <name type="scientific">hydrothermal vent metagenome</name>
    <dbReference type="NCBI Taxonomy" id="652676"/>
    <lineage>
        <taxon>unclassified sequences</taxon>
        <taxon>metagenomes</taxon>
        <taxon>ecological metagenomes</taxon>
    </lineage>
</organism>
<feature type="domain" description="Glutamyl/glutaminyl-tRNA synthetase class Ib catalytic" evidence="7">
    <location>
        <begin position="11"/>
        <end position="250"/>
    </location>
</feature>
<dbReference type="GO" id="GO:0005829">
    <property type="term" value="C:cytosol"/>
    <property type="evidence" value="ECO:0007669"/>
    <property type="project" value="TreeGrafter"/>
</dbReference>
<protein>
    <submittedName>
        <fullName evidence="8">Glutamyl-Q tRNA(Asp) synthetase</fullName>
    </submittedName>
</protein>
<dbReference type="Pfam" id="PF00749">
    <property type="entry name" value="tRNA-synt_1c"/>
    <property type="match status" value="1"/>
</dbReference>
<dbReference type="Gene3D" id="3.40.50.620">
    <property type="entry name" value="HUPs"/>
    <property type="match status" value="1"/>
</dbReference>